<feature type="region of interest" description="Disordered" evidence="2">
    <location>
        <begin position="417"/>
        <end position="469"/>
    </location>
</feature>
<feature type="compositionally biased region" description="Polar residues" evidence="2">
    <location>
        <begin position="832"/>
        <end position="849"/>
    </location>
</feature>
<feature type="compositionally biased region" description="Polar residues" evidence="2">
    <location>
        <begin position="686"/>
        <end position="698"/>
    </location>
</feature>
<evidence type="ECO:0000256" key="1">
    <source>
        <dbReference type="SAM" id="Coils"/>
    </source>
</evidence>
<dbReference type="Proteomes" id="UP001049176">
    <property type="component" value="Chromosome 7"/>
</dbReference>
<feature type="compositionally biased region" description="Polar residues" evidence="2">
    <location>
        <begin position="35"/>
        <end position="50"/>
    </location>
</feature>
<feature type="compositionally biased region" description="Polar residues" evidence="2">
    <location>
        <begin position="396"/>
        <end position="405"/>
    </location>
</feature>
<feature type="region of interest" description="Disordered" evidence="2">
    <location>
        <begin position="238"/>
        <end position="405"/>
    </location>
</feature>
<feature type="coiled-coil region" evidence="1">
    <location>
        <begin position="131"/>
        <end position="179"/>
    </location>
</feature>
<keyword evidence="4" id="KW-1185">Reference proteome</keyword>
<evidence type="ECO:0000313" key="4">
    <source>
        <dbReference type="Proteomes" id="UP001049176"/>
    </source>
</evidence>
<accession>A0A9P7RU63</accession>
<feature type="region of interest" description="Disordered" evidence="2">
    <location>
        <begin position="983"/>
        <end position="1037"/>
    </location>
</feature>
<feature type="compositionally biased region" description="Basic and acidic residues" evidence="2">
    <location>
        <begin position="255"/>
        <end position="269"/>
    </location>
</feature>
<dbReference type="EMBL" id="CM032187">
    <property type="protein sequence ID" value="KAG7089745.1"/>
    <property type="molecule type" value="Genomic_DNA"/>
</dbReference>
<feature type="compositionally biased region" description="Polar residues" evidence="2">
    <location>
        <begin position="238"/>
        <end position="248"/>
    </location>
</feature>
<evidence type="ECO:0000313" key="3">
    <source>
        <dbReference type="EMBL" id="KAG7089745.1"/>
    </source>
</evidence>
<feature type="region of interest" description="Disordered" evidence="2">
    <location>
        <begin position="487"/>
        <end position="965"/>
    </location>
</feature>
<name>A0A9P7RU63_9AGAR</name>
<feature type="compositionally biased region" description="Pro residues" evidence="2">
    <location>
        <begin position="419"/>
        <end position="432"/>
    </location>
</feature>
<feature type="region of interest" description="Disordered" evidence="2">
    <location>
        <begin position="1"/>
        <end position="61"/>
    </location>
</feature>
<organism evidence="3 4">
    <name type="scientific">Marasmius oreades</name>
    <name type="common">fairy-ring Marasmius</name>
    <dbReference type="NCBI Taxonomy" id="181124"/>
    <lineage>
        <taxon>Eukaryota</taxon>
        <taxon>Fungi</taxon>
        <taxon>Dikarya</taxon>
        <taxon>Basidiomycota</taxon>
        <taxon>Agaricomycotina</taxon>
        <taxon>Agaricomycetes</taxon>
        <taxon>Agaricomycetidae</taxon>
        <taxon>Agaricales</taxon>
        <taxon>Marasmiineae</taxon>
        <taxon>Marasmiaceae</taxon>
        <taxon>Marasmius</taxon>
    </lineage>
</organism>
<dbReference type="OrthoDB" id="3011271at2759"/>
<feature type="region of interest" description="Disordered" evidence="2">
    <location>
        <begin position="1051"/>
        <end position="1073"/>
    </location>
</feature>
<gene>
    <name evidence="3" type="ORF">E1B28_011399</name>
</gene>
<dbReference type="RefSeq" id="XP_043006215.1">
    <property type="nucleotide sequence ID" value="XM_043156428.1"/>
</dbReference>
<feature type="compositionally biased region" description="Low complexity" evidence="2">
    <location>
        <begin position="1006"/>
        <end position="1023"/>
    </location>
</feature>
<proteinExistence type="predicted"/>
<dbReference type="GeneID" id="66080474"/>
<feature type="compositionally biased region" description="Low complexity" evidence="2">
    <location>
        <begin position="939"/>
        <end position="948"/>
    </location>
</feature>
<feature type="compositionally biased region" description="Pro residues" evidence="2">
    <location>
        <begin position="313"/>
        <end position="323"/>
    </location>
</feature>
<feature type="compositionally biased region" description="Low complexity" evidence="2">
    <location>
        <begin position="514"/>
        <end position="532"/>
    </location>
</feature>
<protein>
    <submittedName>
        <fullName evidence="3">Uncharacterized protein</fullName>
    </submittedName>
</protein>
<comment type="caution">
    <text evidence="3">The sequence shown here is derived from an EMBL/GenBank/DDBJ whole genome shotgun (WGS) entry which is preliminary data.</text>
</comment>
<dbReference type="KEGG" id="more:E1B28_011399"/>
<feature type="compositionally biased region" description="Low complexity" evidence="2">
    <location>
        <begin position="884"/>
        <end position="904"/>
    </location>
</feature>
<evidence type="ECO:0000256" key="2">
    <source>
        <dbReference type="SAM" id="MobiDB-lite"/>
    </source>
</evidence>
<reference evidence="3" key="1">
    <citation type="journal article" date="2021" name="Genome Biol. Evol.">
        <title>The assembled and annotated genome of the fairy-ring fungus Marasmius oreades.</title>
        <authorList>
            <person name="Hiltunen M."/>
            <person name="Ament-Velasquez S.L."/>
            <person name="Johannesson H."/>
        </authorList>
    </citation>
    <scope>NUCLEOTIDE SEQUENCE</scope>
    <source>
        <strain evidence="3">03SP1</strain>
    </source>
</reference>
<feature type="compositionally biased region" description="Polar residues" evidence="2">
    <location>
        <begin position="563"/>
        <end position="573"/>
    </location>
</feature>
<keyword evidence="1" id="KW-0175">Coiled coil</keyword>
<feature type="compositionally biased region" description="Polar residues" evidence="2">
    <location>
        <begin position="355"/>
        <end position="369"/>
    </location>
</feature>
<feature type="compositionally biased region" description="Polar residues" evidence="2">
    <location>
        <begin position="536"/>
        <end position="550"/>
    </location>
</feature>
<dbReference type="AlphaFoldDB" id="A0A9P7RU63"/>
<sequence>MADRDSGIAGIEPTPIVFPTPDIPSEKASFPPNPTYNKSTKQPNEKSSFTKGRERVKTLSNTPPSTLVKLLLHEESTTRKTRQLLTQAVDRLGTASERAVNAETSRRAVEVSALLEKAKRDQELAIASDEASRARNELAMYKLHLKKAQDEVTRAHKAMKALTERQVAAERNAAQARSLARKYRGQNLTMIAKEEGKLEGYRQGLRIGRQVIGAKYDEHDIQDGGSAYIEEYFEDTEGTATAHSTPHSQSRRASRKDDGRRRRDSEAHTPRQTTVDGYPRSTPRPQPEPTLPASSNRIASPLAATVQGVDSPQPGPSLLPPPSIHAQQPSLVSPHIHQRHSQQITSEEEPEVINIRTSVTTDSTPTQARESSDLPRSPAESSNSRPPVQIFPHPSPSQASHTASPISENSALGILEYVPMPPPPISMPPPELQIPAQRSPEIQAPVPGSGVQNSEADRQREVDASTPSTITGIAGLATFPSYVPTVSSSDGADVGGRAPGVAGSTSGSLTGVNRPPSAAGSRAGSVRSVGSGDPWQGSSGRRGNLSTIYEQSREGTPGLTPMHTGTSSVQSQVRVDEWRKSLSQSGTESPRSDVKPLSPMLSGSSLYAPPPPSLVSQDTGLTDLRRRRSSSSGKTASINIQVEPPSQPASDGRHTPVPGSAGSRGHSAPQYPTFGSGGSTHHSTGPQQQQPGYLSPNRSPLDLASIQSTESGPNEPPVIPGMTPKHPGVSRNPGPPPMVSGPLNNGSSPGAQAPLPHIYATGQFPPGFVPAYVQPSPDARTMSLQNSRRPTSPVDSDQSEEESTTSSRRNLMNTLYGGNGASDIPPGAVTGGTPQVTWKSSTATGSSYETWPPNPPPIGSASFSTSPNPLPKPPQPISGGTTFGAWGSGSPYAPSPSGSGNPPYTLRGTTGESERSRSPAPVPIPNPTLNNNWGAIPKTSSTSTSNTTPRFAGVTPRSLGTPRLGMISPSLVSSLDRALPLDNTIDASPRTKRESLHAGTTPLFKGKSIPSLSGSGSGRSSRNGSEEYNVLETQTQENTVANAKTVRMGDRVQVGAAGSSPYRQQANVPLYRQ</sequence>
<feature type="compositionally biased region" description="Polar residues" evidence="2">
    <location>
        <begin position="782"/>
        <end position="796"/>
    </location>
</feature>